<comment type="caution">
    <text evidence="1">The sequence shown here is derived from an EMBL/GenBank/DDBJ whole genome shotgun (WGS) entry which is preliminary data.</text>
</comment>
<proteinExistence type="predicted"/>
<evidence type="ECO:0000313" key="2">
    <source>
        <dbReference type="Proteomes" id="UP000324222"/>
    </source>
</evidence>
<gene>
    <name evidence="1" type="ORF">E2C01_050779</name>
</gene>
<reference evidence="1 2" key="1">
    <citation type="submission" date="2019-05" db="EMBL/GenBank/DDBJ databases">
        <title>Another draft genome of Portunus trituberculatus and its Hox gene families provides insights of decapod evolution.</title>
        <authorList>
            <person name="Jeong J.-H."/>
            <person name="Song I."/>
            <person name="Kim S."/>
            <person name="Choi T."/>
            <person name="Kim D."/>
            <person name="Ryu S."/>
            <person name="Kim W."/>
        </authorList>
    </citation>
    <scope>NUCLEOTIDE SEQUENCE [LARGE SCALE GENOMIC DNA]</scope>
    <source>
        <tissue evidence="1">Muscle</tissue>
    </source>
</reference>
<dbReference type="Proteomes" id="UP000324222">
    <property type="component" value="Unassembled WGS sequence"/>
</dbReference>
<organism evidence="1 2">
    <name type="scientific">Portunus trituberculatus</name>
    <name type="common">Swimming crab</name>
    <name type="synonym">Neptunus trituberculatus</name>
    <dbReference type="NCBI Taxonomy" id="210409"/>
    <lineage>
        <taxon>Eukaryota</taxon>
        <taxon>Metazoa</taxon>
        <taxon>Ecdysozoa</taxon>
        <taxon>Arthropoda</taxon>
        <taxon>Crustacea</taxon>
        <taxon>Multicrustacea</taxon>
        <taxon>Malacostraca</taxon>
        <taxon>Eumalacostraca</taxon>
        <taxon>Eucarida</taxon>
        <taxon>Decapoda</taxon>
        <taxon>Pleocyemata</taxon>
        <taxon>Brachyura</taxon>
        <taxon>Eubrachyura</taxon>
        <taxon>Portunoidea</taxon>
        <taxon>Portunidae</taxon>
        <taxon>Portuninae</taxon>
        <taxon>Portunus</taxon>
    </lineage>
</organism>
<dbReference type="EMBL" id="VSRR010014274">
    <property type="protein sequence ID" value="MPC56813.1"/>
    <property type="molecule type" value="Genomic_DNA"/>
</dbReference>
<accession>A0A5B7GHD9</accession>
<protein>
    <submittedName>
        <fullName evidence="1">Uncharacterized protein</fullName>
    </submittedName>
</protein>
<sequence>MLHYHHHLRLLPHSPPLHLPSTSPSHEAPLLSRSRIHAAQFNLSGSVNVIVHRLPDANLTHLTGERNNAECKNCQPRHACCSRRHNMIT</sequence>
<dbReference type="AlphaFoldDB" id="A0A5B7GHD9"/>
<evidence type="ECO:0000313" key="1">
    <source>
        <dbReference type="EMBL" id="MPC56813.1"/>
    </source>
</evidence>
<keyword evidence="2" id="KW-1185">Reference proteome</keyword>
<name>A0A5B7GHD9_PORTR</name>